<gene>
    <name evidence="3" type="ORF">AVEN_27715_1</name>
</gene>
<dbReference type="GO" id="GO:0003676">
    <property type="term" value="F:nucleic acid binding"/>
    <property type="evidence" value="ECO:0007669"/>
    <property type="project" value="InterPro"/>
</dbReference>
<dbReference type="EMBL" id="BGPR01090063">
    <property type="protein sequence ID" value="GBM17840.1"/>
    <property type="molecule type" value="Genomic_DNA"/>
</dbReference>
<dbReference type="Gene3D" id="4.10.60.10">
    <property type="entry name" value="Zinc finger, CCHC-type"/>
    <property type="match status" value="1"/>
</dbReference>
<evidence type="ECO:0000256" key="1">
    <source>
        <dbReference type="SAM" id="MobiDB-lite"/>
    </source>
</evidence>
<feature type="domain" description="CCHC-type" evidence="2">
    <location>
        <begin position="136"/>
        <end position="152"/>
    </location>
</feature>
<reference evidence="3 4" key="1">
    <citation type="journal article" date="2019" name="Sci. Rep.">
        <title>Orb-weaving spider Araneus ventricosus genome elucidates the spidroin gene catalogue.</title>
        <authorList>
            <person name="Kono N."/>
            <person name="Nakamura H."/>
            <person name="Ohtoshi R."/>
            <person name="Moran D.A.P."/>
            <person name="Shinohara A."/>
            <person name="Yoshida Y."/>
            <person name="Fujiwara M."/>
            <person name="Mori M."/>
            <person name="Tomita M."/>
            <person name="Arakawa K."/>
        </authorList>
    </citation>
    <scope>NUCLEOTIDE SEQUENCE [LARGE SCALE GENOMIC DNA]</scope>
</reference>
<organism evidence="3 4">
    <name type="scientific">Araneus ventricosus</name>
    <name type="common">Orbweaver spider</name>
    <name type="synonym">Epeira ventricosa</name>
    <dbReference type="NCBI Taxonomy" id="182803"/>
    <lineage>
        <taxon>Eukaryota</taxon>
        <taxon>Metazoa</taxon>
        <taxon>Ecdysozoa</taxon>
        <taxon>Arthropoda</taxon>
        <taxon>Chelicerata</taxon>
        <taxon>Arachnida</taxon>
        <taxon>Araneae</taxon>
        <taxon>Araneomorphae</taxon>
        <taxon>Entelegynae</taxon>
        <taxon>Araneoidea</taxon>
        <taxon>Araneidae</taxon>
        <taxon>Araneus</taxon>
    </lineage>
</organism>
<dbReference type="GO" id="GO:0008270">
    <property type="term" value="F:zinc ion binding"/>
    <property type="evidence" value="ECO:0007669"/>
    <property type="project" value="InterPro"/>
</dbReference>
<evidence type="ECO:0000313" key="3">
    <source>
        <dbReference type="EMBL" id="GBM17840.1"/>
    </source>
</evidence>
<proteinExistence type="predicted"/>
<name>A0A4Y2DLY2_ARAVE</name>
<dbReference type="InterPro" id="IPR036875">
    <property type="entry name" value="Znf_CCHC_sf"/>
</dbReference>
<dbReference type="SMART" id="SM00343">
    <property type="entry name" value="ZnF_C2HC"/>
    <property type="match status" value="2"/>
</dbReference>
<dbReference type="OrthoDB" id="3261222at2759"/>
<dbReference type="InterPro" id="IPR001878">
    <property type="entry name" value="Znf_CCHC"/>
</dbReference>
<protein>
    <recommendedName>
        <fullName evidence="2">CCHC-type domain-containing protein</fullName>
    </recommendedName>
</protein>
<keyword evidence="4" id="KW-1185">Reference proteome</keyword>
<sequence length="278" mass="31296">MGFRTYADTLTRNKLYSVKPSIGLWSALPMREFDVKLTRLRIGHTRFTHRHIFLGQRAPRCPTCQVDFTVNHILIECPSFKCHREYHFDSQSLTLQDLVAGYLSCPIKPYIPNPVRCFKCQKFGHSQQACRSNSKICAKCSVAGHDSSDCISDEIKCRNCEGDHPAFSRSCRRWVLEKEILSTKIRKNISFAEARKLITERTPKPGVAYSSAVKQCAHCGYRANADNSQIKNSNLSIISKKPVLPANSPQTPKEPSTSTKSAPIVSPHLITNVLSMQL</sequence>
<dbReference type="Proteomes" id="UP000499080">
    <property type="component" value="Unassembled WGS sequence"/>
</dbReference>
<evidence type="ECO:0000313" key="4">
    <source>
        <dbReference type="Proteomes" id="UP000499080"/>
    </source>
</evidence>
<comment type="caution">
    <text evidence="3">The sequence shown here is derived from an EMBL/GenBank/DDBJ whole genome shotgun (WGS) entry which is preliminary data.</text>
</comment>
<feature type="compositionally biased region" description="Polar residues" evidence="1">
    <location>
        <begin position="247"/>
        <end position="261"/>
    </location>
</feature>
<accession>A0A4Y2DLY2</accession>
<dbReference type="AlphaFoldDB" id="A0A4Y2DLY2"/>
<evidence type="ECO:0000259" key="2">
    <source>
        <dbReference type="SMART" id="SM00343"/>
    </source>
</evidence>
<dbReference type="SUPFAM" id="SSF57756">
    <property type="entry name" value="Retrovirus zinc finger-like domains"/>
    <property type="match status" value="1"/>
</dbReference>
<feature type="region of interest" description="Disordered" evidence="1">
    <location>
        <begin position="242"/>
        <end position="263"/>
    </location>
</feature>
<feature type="domain" description="CCHC-type" evidence="2">
    <location>
        <begin position="116"/>
        <end position="132"/>
    </location>
</feature>